<evidence type="ECO:0000256" key="2">
    <source>
        <dbReference type="ARBA" id="ARBA00001946"/>
    </source>
</evidence>
<accession>A0A8J6EN60</accession>
<dbReference type="GO" id="GO:0005886">
    <property type="term" value="C:plasma membrane"/>
    <property type="evidence" value="ECO:0007669"/>
    <property type="project" value="UniProtKB-SubCell"/>
</dbReference>
<dbReference type="Proteomes" id="UP000770717">
    <property type="component" value="Unassembled WGS sequence"/>
</dbReference>
<keyword evidence="7 23" id="KW-0812">Transmembrane</keyword>
<dbReference type="EMBL" id="WNTK01000047">
    <property type="protein sequence ID" value="KAG9472562.1"/>
    <property type="molecule type" value="Genomic_DNA"/>
</dbReference>
<evidence type="ECO:0000256" key="4">
    <source>
        <dbReference type="ARBA" id="ARBA00009283"/>
    </source>
</evidence>
<evidence type="ECO:0000256" key="9">
    <source>
        <dbReference type="ARBA" id="ARBA00022741"/>
    </source>
</evidence>
<evidence type="ECO:0000256" key="21">
    <source>
        <dbReference type="PIRSR" id="PIRSR600407-2"/>
    </source>
</evidence>
<dbReference type="Gene3D" id="3.30.420.150">
    <property type="entry name" value="Exopolyphosphatase. Domain 2"/>
    <property type="match status" value="1"/>
</dbReference>
<dbReference type="FunFam" id="3.30.420.150:FF:000002">
    <property type="entry name" value="Ectonucleoside triphosphate diphosphohydrolase 1"/>
    <property type="match status" value="1"/>
</dbReference>
<evidence type="ECO:0000256" key="5">
    <source>
        <dbReference type="ARBA" id="ARBA00012148"/>
    </source>
</evidence>
<dbReference type="GO" id="GO:0004382">
    <property type="term" value="F:GDP phosphatase activity"/>
    <property type="evidence" value="ECO:0007669"/>
    <property type="project" value="TreeGrafter"/>
</dbReference>
<comment type="similarity">
    <text evidence="4 22">Belongs to the GDA1/CD39 NTPase family.</text>
</comment>
<keyword evidence="12 21" id="KW-0067">ATP-binding</keyword>
<evidence type="ECO:0000256" key="10">
    <source>
        <dbReference type="ARBA" id="ARBA00022801"/>
    </source>
</evidence>
<dbReference type="Pfam" id="PF01150">
    <property type="entry name" value="GDA1_CD39"/>
    <property type="match status" value="1"/>
</dbReference>
<evidence type="ECO:0000256" key="13">
    <source>
        <dbReference type="ARBA" id="ARBA00022842"/>
    </source>
</evidence>
<evidence type="ECO:0000256" key="8">
    <source>
        <dbReference type="ARBA" id="ARBA00022723"/>
    </source>
</evidence>
<evidence type="ECO:0000256" key="12">
    <source>
        <dbReference type="ARBA" id="ARBA00022840"/>
    </source>
</evidence>
<gene>
    <name evidence="24" type="ORF">GDO78_018841</name>
</gene>
<dbReference type="PANTHER" id="PTHR11782">
    <property type="entry name" value="ADENOSINE/GUANOSINE DIPHOSPHATASE"/>
    <property type="match status" value="1"/>
</dbReference>
<evidence type="ECO:0000256" key="23">
    <source>
        <dbReference type="SAM" id="Phobius"/>
    </source>
</evidence>
<keyword evidence="25" id="KW-1185">Reference proteome</keyword>
<reference evidence="24" key="1">
    <citation type="thesis" date="2020" institute="ProQuest LLC" country="789 East Eisenhower Parkway, Ann Arbor, MI, USA">
        <title>Comparative Genomics and Chromosome Evolution.</title>
        <authorList>
            <person name="Mudd A.B."/>
        </authorList>
    </citation>
    <scope>NUCLEOTIDE SEQUENCE</scope>
    <source>
        <strain evidence="24">HN-11 Male</strain>
        <tissue evidence="24">Kidney and liver</tissue>
    </source>
</reference>
<keyword evidence="13" id="KW-0460">Magnesium</keyword>
<comment type="cofactor">
    <cofactor evidence="2">
        <name>Mg(2+)</name>
        <dbReference type="ChEBI" id="CHEBI:18420"/>
    </cofactor>
</comment>
<dbReference type="GO" id="GO:0045134">
    <property type="term" value="F:UDP phosphatase activity"/>
    <property type="evidence" value="ECO:0007669"/>
    <property type="project" value="TreeGrafter"/>
</dbReference>
<proteinExistence type="inferred from homology"/>
<dbReference type="GO" id="GO:0046872">
    <property type="term" value="F:metal ion binding"/>
    <property type="evidence" value="ECO:0007669"/>
    <property type="project" value="UniProtKB-KW"/>
</dbReference>
<dbReference type="GO" id="GO:0009134">
    <property type="term" value="P:nucleoside diphosphate catabolic process"/>
    <property type="evidence" value="ECO:0007669"/>
    <property type="project" value="TreeGrafter"/>
</dbReference>
<evidence type="ECO:0000256" key="22">
    <source>
        <dbReference type="RuleBase" id="RU003833"/>
    </source>
</evidence>
<feature type="transmembrane region" description="Helical" evidence="23">
    <location>
        <begin position="7"/>
        <end position="30"/>
    </location>
</feature>
<dbReference type="AlphaFoldDB" id="A0A8J6EN60"/>
<evidence type="ECO:0000256" key="16">
    <source>
        <dbReference type="ARBA" id="ARBA00023157"/>
    </source>
</evidence>
<keyword evidence="10 22" id="KW-0378">Hydrolase</keyword>
<feature type="transmembrane region" description="Helical" evidence="23">
    <location>
        <begin position="466"/>
        <end position="485"/>
    </location>
</feature>
<evidence type="ECO:0000256" key="14">
    <source>
        <dbReference type="ARBA" id="ARBA00022989"/>
    </source>
</evidence>
<dbReference type="OrthoDB" id="6372431at2759"/>
<keyword evidence="11" id="KW-0106">Calcium</keyword>
<comment type="subcellular location">
    <subcellularLocation>
        <location evidence="3">Cell membrane</location>
        <topology evidence="3">Multi-pass membrane protein</topology>
    </subcellularLocation>
</comment>
<dbReference type="GO" id="GO:0004050">
    <property type="term" value="F:apyrase activity"/>
    <property type="evidence" value="ECO:0007669"/>
    <property type="project" value="UniProtKB-EC"/>
</dbReference>
<keyword evidence="14 23" id="KW-1133">Transmembrane helix</keyword>
<comment type="catalytic activity">
    <reaction evidence="19">
        <text>a ribonucleoside 5'-triphosphate + 2 H2O = a ribonucleoside 5'-phosphate + 2 phosphate + 2 H(+)</text>
        <dbReference type="Rhea" id="RHEA:36795"/>
        <dbReference type="ChEBI" id="CHEBI:15377"/>
        <dbReference type="ChEBI" id="CHEBI:15378"/>
        <dbReference type="ChEBI" id="CHEBI:43474"/>
        <dbReference type="ChEBI" id="CHEBI:58043"/>
        <dbReference type="ChEBI" id="CHEBI:61557"/>
        <dbReference type="EC" id="3.6.1.5"/>
    </reaction>
</comment>
<organism evidence="24 25">
    <name type="scientific">Eleutherodactylus coqui</name>
    <name type="common">Puerto Rican coqui</name>
    <dbReference type="NCBI Taxonomy" id="57060"/>
    <lineage>
        <taxon>Eukaryota</taxon>
        <taxon>Metazoa</taxon>
        <taxon>Chordata</taxon>
        <taxon>Craniata</taxon>
        <taxon>Vertebrata</taxon>
        <taxon>Euteleostomi</taxon>
        <taxon>Amphibia</taxon>
        <taxon>Batrachia</taxon>
        <taxon>Anura</taxon>
        <taxon>Neobatrachia</taxon>
        <taxon>Hyloidea</taxon>
        <taxon>Eleutherodactylidae</taxon>
        <taxon>Eleutherodactylinae</taxon>
        <taxon>Eleutherodactylus</taxon>
        <taxon>Eleutherodactylus</taxon>
    </lineage>
</organism>
<keyword evidence="6" id="KW-1003">Cell membrane</keyword>
<evidence type="ECO:0000256" key="18">
    <source>
        <dbReference type="ARBA" id="ARBA00039598"/>
    </source>
</evidence>
<comment type="cofactor">
    <cofactor evidence="1">
        <name>Ca(2+)</name>
        <dbReference type="ChEBI" id="CHEBI:29108"/>
    </cofactor>
</comment>
<name>A0A8J6EN60_ELECQ</name>
<keyword evidence="15 23" id="KW-0472">Membrane</keyword>
<protein>
    <recommendedName>
        <fullName evidence="18">Ectonucleoside triphosphate diphosphohydrolase 8</fullName>
        <ecNumber evidence="5">3.6.1.5</ecNumber>
    </recommendedName>
</protein>
<evidence type="ECO:0000256" key="11">
    <source>
        <dbReference type="ARBA" id="ARBA00022837"/>
    </source>
</evidence>
<feature type="active site" description="Proton acceptor" evidence="20">
    <location>
        <position position="168"/>
    </location>
</feature>
<evidence type="ECO:0000256" key="15">
    <source>
        <dbReference type="ARBA" id="ARBA00023136"/>
    </source>
</evidence>
<dbReference type="PANTHER" id="PTHR11782:SF31">
    <property type="entry name" value="ECTONUCLEOSIDE TRIPHOSPHATE DIPHOSPHOHYDROLASE 8"/>
    <property type="match status" value="1"/>
</dbReference>
<evidence type="ECO:0000256" key="3">
    <source>
        <dbReference type="ARBA" id="ARBA00004651"/>
    </source>
</evidence>
<evidence type="ECO:0000256" key="20">
    <source>
        <dbReference type="PIRSR" id="PIRSR600407-1"/>
    </source>
</evidence>
<dbReference type="GO" id="GO:0017111">
    <property type="term" value="F:ribonucleoside triphosphate phosphatase activity"/>
    <property type="evidence" value="ECO:0007669"/>
    <property type="project" value="TreeGrafter"/>
</dbReference>
<keyword evidence="17" id="KW-0325">Glycoprotein</keyword>
<keyword evidence="8" id="KW-0479">Metal-binding</keyword>
<dbReference type="Gene3D" id="3.30.420.40">
    <property type="match status" value="1"/>
</dbReference>
<dbReference type="GO" id="GO:0005524">
    <property type="term" value="F:ATP binding"/>
    <property type="evidence" value="ECO:0007669"/>
    <property type="project" value="UniProtKB-KW"/>
</dbReference>
<keyword evidence="9 21" id="KW-0547">Nucleotide-binding</keyword>
<comment type="caution">
    <text evidence="24">The sequence shown here is derived from an EMBL/GenBank/DDBJ whole genome shotgun (WGS) entry which is preliminary data.</text>
</comment>
<evidence type="ECO:0000313" key="24">
    <source>
        <dbReference type="EMBL" id="KAG9472562.1"/>
    </source>
</evidence>
<evidence type="ECO:0000256" key="17">
    <source>
        <dbReference type="ARBA" id="ARBA00023180"/>
    </source>
</evidence>
<evidence type="ECO:0000256" key="7">
    <source>
        <dbReference type="ARBA" id="ARBA00022692"/>
    </source>
</evidence>
<sequence length="502" mass="55774">MCKSRKGLAVGCLICISSVSGIIALILSLVGTRNIFQPSPNKYGLVFDAGSSHTSLYLYQWPADKENDTGIVTQLHTCNVKGSGLSSYTDNPAEAGAILKPCMDEALQIIPSAQHRETRTLLGATAGMRLLRLQNETKTQQIFDEVSKTLRQYPVSFQGARILDGKEEGSLGWVTVNYLLGTFIQYSYIERWIHPKQAEMYGAMDLGGASTQMTFQPSVDVEDKSTEMIFRLYGYDYTIYTHSYLCYGQDQALKKLLVYLIENRGSGNVLHPCYPKGYSANVSLSSVYNSPCVTTSPSDIEASVIVEGSGNASECQRSVREIFNFSGCSHTSCSFNGIYQPPVHGPFYAFSAFYYTFNFLNLTCQQSLGDANSAIWQYCARQWTELTSSYPSESQHRLVEYCSSAVYILTLLVDGYNFTSETWSKIKFAKQAGNADVGWTLGYMLNLTNMIPSEEPSLLKAHDYDIWVASIFFIVLSVVAGLLAAPLHCYCRNACAEQAWWT</sequence>
<dbReference type="FunFam" id="3.30.420.40:FF:000068">
    <property type="entry name" value="Ectonucleoside triphosphate diphosphohydrolase 1"/>
    <property type="match status" value="1"/>
</dbReference>
<dbReference type="EC" id="3.6.1.5" evidence="5"/>
<evidence type="ECO:0000256" key="6">
    <source>
        <dbReference type="ARBA" id="ARBA00022475"/>
    </source>
</evidence>
<feature type="binding site" evidence="21">
    <location>
        <begin position="208"/>
        <end position="212"/>
    </location>
    <ligand>
        <name>ATP</name>
        <dbReference type="ChEBI" id="CHEBI:30616"/>
    </ligand>
</feature>
<dbReference type="PROSITE" id="PS01238">
    <property type="entry name" value="GDA1_CD39_NTPASE"/>
    <property type="match status" value="1"/>
</dbReference>
<dbReference type="InterPro" id="IPR000407">
    <property type="entry name" value="GDA1_CD39_NTPase"/>
</dbReference>
<evidence type="ECO:0000256" key="1">
    <source>
        <dbReference type="ARBA" id="ARBA00001913"/>
    </source>
</evidence>
<evidence type="ECO:0000256" key="19">
    <source>
        <dbReference type="ARBA" id="ARBA00049175"/>
    </source>
</evidence>
<keyword evidence="16" id="KW-1015">Disulfide bond</keyword>
<evidence type="ECO:0000313" key="25">
    <source>
        <dbReference type="Proteomes" id="UP000770717"/>
    </source>
</evidence>